<comment type="subcellular location">
    <subcellularLocation>
        <location evidence="1">Secreted</location>
    </subcellularLocation>
</comment>
<keyword evidence="2" id="KW-0964">Secreted</keyword>
<dbReference type="InterPro" id="IPR035940">
    <property type="entry name" value="CAP_sf"/>
</dbReference>
<sequence>MLFFIWFHLGLVEACSTNFDKTIPAVPCENNLTCGRNEPHIMCESRPPKCQPFESLKVGADEIYYFLLGHNGIRNRVAKQYNIANMNIVHWSAQLQTRAERYLKRCRVGPDYCQRIGPPETHVNQNYHFHHGMIHQKWPAHLVRKWYNEFNYREKWKNFNRKRRRGLIGNYSHLIYPTVELIGCNGANLSDGYLFVCYYWPRTKKRYLEDFVFGEPCSKCNPELPARSRVFRSLCGIDLKMMMVKNGRIISSAMSLFESFRYQAVTSFLLLISITRNIAYYSIKPFYW</sequence>
<dbReference type="EMBL" id="GBXI01006200">
    <property type="protein sequence ID" value="JAD08092.1"/>
    <property type="molecule type" value="Transcribed_RNA"/>
</dbReference>
<dbReference type="InterPro" id="IPR014044">
    <property type="entry name" value="CAP_dom"/>
</dbReference>
<dbReference type="SMART" id="SM00198">
    <property type="entry name" value="SCP"/>
    <property type="match status" value="1"/>
</dbReference>
<organism evidence="4">
    <name type="scientific">Zeugodacus cucurbitae</name>
    <name type="common">Melon fruit fly</name>
    <name type="synonym">Bactrocera cucurbitae</name>
    <dbReference type="NCBI Taxonomy" id="28588"/>
    <lineage>
        <taxon>Eukaryota</taxon>
        <taxon>Metazoa</taxon>
        <taxon>Ecdysozoa</taxon>
        <taxon>Arthropoda</taxon>
        <taxon>Hexapoda</taxon>
        <taxon>Insecta</taxon>
        <taxon>Pterygota</taxon>
        <taxon>Neoptera</taxon>
        <taxon>Endopterygota</taxon>
        <taxon>Diptera</taxon>
        <taxon>Brachycera</taxon>
        <taxon>Muscomorpha</taxon>
        <taxon>Tephritoidea</taxon>
        <taxon>Tephritidae</taxon>
        <taxon>Zeugodacus</taxon>
        <taxon>Zeugodacus</taxon>
    </lineage>
</organism>
<dbReference type="CDD" id="cd05380">
    <property type="entry name" value="CAP_euk"/>
    <property type="match status" value="1"/>
</dbReference>
<gene>
    <name evidence="4" type="primary">VA5_7</name>
    <name evidence="4" type="ORF">g.57381</name>
</gene>
<dbReference type="Gene3D" id="3.40.33.10">
    <property type="entry name" value="CAP"/>
    <property type="match status" value="1"/>
</dbReference>
<evidence type="ECO:0000256" key="1">
    <source>
        <dbReference type="ARBA" id="ARBA00004613"/>
    </source>
</evidence>
<dbReference type="AlphaFoldDB" id="A0A0A1XAF0"/>
<dbReference type="GO" id="GO:0005576">
    <property type="term" value="C:extracellular region"/>
    <property type="evidence" value="ECO:0007669"/>
    <property type="project" value="UniProtKB-SubCell"/>
</dbReference>
<accession>A0A0A1XAF0</accession>
<dbReference type="Pfam" id="PF00188">
    <property type="entry name" value="CAP"/>
    <property type="match status" value="1"/>
</dbReference>
<feature type="domain" description="SCP" evidence="3">
    <location>
        <begin position="61"/>
        <end position="207"/>
    </location>
</feature>
<evidence type="ECO:0000256" key="2">
    <source>
        <dbReference type="ARBA" id="ARBA00022525"/>
    </source>
</evidence>
<dbReference type="SUPFAM" id="SSF55797">
    <property type="entry name" value="PR-1-like"/>
    <property type="match status" value="1"/>
</dbReference>
<evidence type="ECO:0000313" key="4">
    <source>
        <dbReference type="EMBL" id="JAD08092.1"/>
    </source>
</evidence>
<proteinExistence type="predicted"/>
<reference evidence="4" key="1">
    <citation type="submission" date="2014-11" db="EMBL/GenBank/DDBJ databases">
        <authorList>
            <person name="Geib S."/>
        </authorList>
    </citation>
    <scope>NUCLEOTIDE SEQUENCE</scope>
</reference>
<evidence type="ECO:0000259" key="3">
    <source>
        <dbReference type="SMART" id="SM00198"/>
    </source>
</evidence>
<reference evidence="4" key="2">
    <citation type="journal article" date="2015" name="Gigascience">
        <title>Reconstructing a comprehensive transcriptome assembly of a white-pupal translocated strain of the pest fruit fly Bactrocera cucurbitae.</title>
        <authorList>
            <person name="Sim S.B."/>
            <person name="Calla B."/>
            <person name="Hall B."/>
            <person name="DeRego T."/>
            <person name="Geib S.M."/>
        </authorList>
    </citation>
    <scope>NUCLEOTIDE SEQUENCE</scope>
</reference>
<protein>
    <submittedName>
        <fullName evidence="4">Venom allergen 5</fullName>
    </submittedName>
</protein>
<name>A0A0A1XAF0_ZEUCU</name>